<dbReference type="PANTHER" id="PTHR12110:SF21">
    <property type="entry name" value="XYLOSE ISOMERASE-LIKE TIM BARREL DOMAIN-CONTAINING PROTEIN"/>
    <property type="match status" value="1"/>
</dbReference>
<protein>
    <submittedName>
        <fullName evidence="2">Sugar phosphate isomerase/epimerase</fullName>
    </submittedName>
</protein>
<sequence length="280" mass="31695">MSLNIGIRAHDVANLPLKELVSEISSKGLTSVQLALGKSFKEMNTSLGSLSPGFAHHIGSAFKQKGIQIAVLGCYINMIHPDHHVRRKELDRFKEHIRFARDFGCSIVGTETGNVNKDIVYTENNFEEQPFLEVVESVKELVEEAEKFGVLVGIEGGINHPIHTPQRMKRLLDEIPSNHLQVIYDPANFMSIDNYQHQEDVIQEAIELFGDKIVALHAKDFIIEDNWIKMVPVGQGLLNYDVIFKCIKQRKPFLNVLMEGTSEPYITSSMTYLKEKYDNA</sequence>
<dbReference type="AlphaFoldDB" id="A0A3S0I069"/>
<dbReference type="InterPro" id="IPR013022">
    <property type="entry name" value="Xyl_isomerase-like_TIM-brl"/>
</dbReference>
<organism evidence="2 3">
    <name type="scientific">Lysinibacillus telephonicus</name>
    <dbReference type="NCBI Taxonomy" id="1714840"/>
    <lineage>
        <taxon>Bacteria</taxon>
        <taxon>Bacillati</taxon>
        <taxon>Bacillota</taxon>
        <taxon>Bacilli</taxon>
        <taxon>Bacillales</taxon>
        <taxon>Bacillaceae</taxon>
        <taxon>Lysinibacillus</taxon>
    </lineage>
</organism>
<dbReference type="Pfam" id="PF01261">
    <property type="entry name" value="AP_endonuc_2"/>
    <property type="match status" value="1"/>
</dbReference>
<reference evidence="2 3" key="1">
    <citation type="submission" date="2018-12" db="EMBL/GenBank/DDBJ databases">
        <authorList>
            <person name="Yu L."/>
        </authorList>
    </citation>
    <scope>NUCLEOTIDE SEQUENCE [LARGE SCALE GENOMIC DNA]</scope>
    <source>
        <strain evidence="2 3">S5H2222</strain>
    </source>
</reference>
<dbReference type="Proteomes" id="UP000276349">
    <property type="component" value="Unassembled WGS sequence"/>
</dbReference>
<dbReference type="GO" id="GO:0016853">
    <property type="term" value="F:isomerase activity"/>
    <property type="evidence" value="ECO:0007669"/>
    <property type="project" value="UniProtKB-KW"/>
</dbReference>
<dbReference type="InterPro" id="IPR036237">
    <property type="entry name" value="Xyl_isomerase-like_sf"/>
</dbReference>
<dbReference type="PANTHER" id="PTHR12110">
    <property type="entry name" value="HYDROXYPYRUVATE ISOMERASE"/>
    <property type="match status" value="1"/>
</dbReference>
<keyword evidence="2" id="KW-0413">Isomerase</keyword>
<dbReference type="Gene3D" id="3.20.20.150">
    <property type="entry name" value="Divalent-metal-dependent TIM barrel enzymes"/>
    <property type="match status" value="1"/>
</dbReference>
<name>A0A3S0I069_9BACI</name>
<feature type="domain" description="Xylose isomerase-like TIM barrel" evidence="1">
    <location>
        <begin position="24"/>
        <end position="251"/>
    </location>
</feature>
<accession>A0A3S0I069</accession>
<dbReference type="InterPro" id="IPR050312">
    <property type="entry name" value="IolE/XylAMocC-like"/>
</dbReference>
<proteinExistence type="predicted"/>
<dbReference type="RefSeq" id="WP_126294853.1">
    <property type="nucleotide sequence ID" value="NZ_CP155468.1"/>
</dbReference>
<gene>
    <name evidence="2" type="ORF">EKG35_12765</name>
</gene>
<keyword evidence="3" id="KW-1185">Reference proteome</keyword>
<dbReference type="EMBL" id="RXNR01000036">
    <property type="protein sequence ID" value="RTQ91870.1"/>
    <property type="molecule type" value="Genomic_DNA"/>
</dbReference>
<evidence type="ECO:0000313" key="3">
    <source>
        <dbReference type="Proteomes" id="UP000276349"/>
    </source>
</evidence>
<evidence type="ECO:0000313" key="2">
    <source>
        <dbReference type="EMBL" id="RTQ91870.1"/>
    </source>
</evidence>
<comment type="caution">
    <text evidence="2">The sequence shown here is derived from an EMBL/GenBank/DDBJ whole genome shotgun (WGS) entry which is preliminary data.</text>
</comment>
<dbReference type="SUPFAM" id="SSF51658">
    <property type="entry name" value="Xylose isomerase-like"/>
    <property type="match status" value="1"/>
</dbReference>
<dbReference type="OrthoDB" id="2063291at2"/>
<evidence type="ECO:0000259" key="1">
    <source>
        <dbReference type="Pfam" id="PF01261"/>
    </source>
</evidence>